<proteinExistence type="predicted"/>
<reference evidence="1" key="1">
    <citation type="submission" date="2023-06" db="EMBL/GenBank/DDBJ databases">
        <authorList>
            <person name="Jiang Y."/>
            <person name="Liu Q."/>
        </authorList>
    </citation>
    <scope>NUCLEOTIDE SEQUENCE</scope>
    <source>
        <strain evidence="1">CGMCC 1.12090</strain>
    </source>
</reference>
<evidence type="ECO:0008006" key="3">
    <source>
        <dbReference type="Google" id="ProtNLM"/>
    </source>
</evidence>
<accession>A0ABT8RZ80</accession>
<protein>
    <recommendedName>
        <fullName evidence="3">Lipoprotein</fullName>
    </recommendedName>
</protein>
<dbReference type="PROSITE" id="PS51257">
    <property type="entry name" value="PROKAR_LIPOPROTEIN"/>
    <property type="match status" value="1"/>
</dbReference>
<evidence type="ECO:0000313" key="1">
    <source>
        <dbReference type="EMBL" id="MDO1531332.1"/>
    </source>
</evidence>
<dbReference type="RefSeq" id="WP_301803795.1">
    <property type="nucleotide sequence ID" value="NZ_JAUJZH010000002.1"/>
</dbReference>
<dbReference type="EMBL" id="JAUKVY010000002">
    <property type="protein sequence ID" value="MDO1531332.1"/>
    <property type="molecule type" value="Genomic_DNA"/>
</dbReference>
<organism evidence="1 2">
    <name type="scientific">Variovorax ginsengisoli</name>
    <dbReference type="NCBI Taxonomy" id="363844"/>
    <lineage>
        <taxon>Bacteria</taxon>
        <taxon>Pseudomonadati</taxon>
        <taxon>Pseudomonadota</taxon>
        <taxon>Betaproteobacteria</taxon>
        <taxon>Burkholderiales</taxon>
        <taxon>Comamonadaceae</taxon>
        <taxon>Variovorax</taxon>
    </lineage>
</organism>
<gene>
    <name evidence="1" type="ORF">Q2T77_03445</name>
</gene>
<name>A0ABT8RZ80_9BURK</name>
<dbReference type="Proteomes" id="UP001169027">
    <property type="component" value="Unassembled WGS sequence"/>
</dbReference>
<sequence>MKVLHNSAILLAVAATALVGCGGGGGGGGGGSIAALGAGSAGATTPATATAAAATTATGSGSPLATGPAVANDIVDSSQAISASAYRDMASKLSKDAGIAYRYGSGDTAVDNTGIPTLYAHDPANPLNVPGRGLLPGTWQVGGPLSSDAGLYSTSSANLTYVADNPALRMGVTDLQVTGYQYNTFAQTPQLSWTAGGTAGGKIDSINAVTYKQAGIVSGDPVAIGRCEGQTGFCNQSLVAYQNGVIGTAGNNTANNKTTTKLPANKVPTSIAITNDNEFALVTVWDTTALKGQVAVVALAGLCNGCDPYSSSGIYNWWEEWAAAYPGLFNRGNIAFMKILGYVDLPGMTAPTEIAVTTGLNQWATLDQNTALGIGWNTPLTSQTNRQRFLSGGSYYNSYAKGGMAVVISKSEQKVAFIDLKPLFTYVNSVYFSGDQATFNTRMASLGQADNQWPYTFTQQPSQVPTVVKTVSLAQRPTAVKTSVFGGASRAWVATQDGTLHIYSLDGYANGGSAPAPAANALTEVGTVTGIGRNPTSISNSKGEPSGNTQTQVLVNSRTDRKVSWVRFASNGNSGSIVRTLQDTRLVDPIAIEDADNFATMGYVVSVADYAGKALRNYRYGPIIFTDGKACPNASSCPVTPTGNVAIEYGGAMAYEGKPFQVKTSNVP</sequence>
<comment type="caution">
    <text evidence="1">The sequence shown here is derived from an EMBL/GenBank/DDBJ whole genome shotgun (WGS) entry which is preliminary data.</text>
</comment>
<keyword evidence="2" id="KW-1185">Reference proteome</keyword>
<evidence type="ECO:0000313" key="2">
    <source>
        <dbReference type="Proteomes" id="UP001169027"/>
    </source>
</evidence>